<sequence>MSIVEVEFCQSKEERALPFWVRRLPVSWRESYVLRRRPVLWEQSEEGMICRLQTDREGYFSPAWRAAAKAALEEAKYRGAKIALSPLAADLPQEILPFARGGKLASLFAAESGAFWLKKKGKGLEEAIFVLADGGGEEIFAALETLSQKVNRLGVLTDRPDVFFLWQERMMAERGLVLETLSSCGQDTFRQADAVISWQKSGSAMTYALRQGAFFLDLGDNEALRRRLASVRPDVCCAGNLVFSCGGGKRESAAAEAAAFLESAAFARYFAKGEGAGEAKAWLEENGWSPVATAREKERKKPKNQGEIPCFHGENIDKNTYLSI</sequence>
<evidence type="ECO:0000313" key="2">
    <source>
        <dbReference type="Proteomes" id="UP000729290"/>
    </source>
</evidence>
<reference evidence="1 2" key="1">
    <citation type="journal article" date="2021" name="Sci. Rep.">
        <title>The distribution of antibiotic resistance genes in chicken gut microbiota commensals.</title>
        <authorList>
            <person name="Juricova H."/>
            <person name="Matiasovicova J."/>
            <person name="Kubasova T."/>
            <person name="Cejkova D."/>
            <person name="Rychlik I."/>
        </authorList>
    </citation>
    <scope>NUCLEOTIDE SEQUENCE [LARGE SCALE GENOMIC DNA]</scope>
    <source>
        <strain evidence="1 2">An431b</strain>
    </source>
</reference>
<name>A0ABS2GBU0_9FIRM</name>
<gene>
    <name evidence="1" type="ORF">H9X83_09260</name>
</gene>
<dbReference type="Proteomes" id="UP000729290">
    <property type="component" value="Unassembled WGS sequence"/>
</dbReference>
<protein>
    <submittedName>
        <fullName evidence="1">Uncharacterized protein</fullName>
    </submittedName>
</protein>
<organism evidence="1 2">
    <name type="scientific">Anaerotignum lactatifermentans</name>
    <dbReference type="NCBI Taxonomy" id="160404"/>
    <lineage>
        <taxon>Bacteria</taxon>
        <taxon>Bacillati</taxon>
        <taxon>Bacillota</taxon>
        <taxon>Clostridia</taxon>
        <taxon>Lachnospirales</taxon>
        <taxon>Anaerotignaceae</taxon>
        <taxon>Anaerotignum</taxon>
    </lineage>
</organism>
<dbReference type="RefSeq" id="WP_205134093.1">
    <property type="nucleotide sequence ID" value="NZ_JACSNT010000012.1"/>
</dbReference>
<comment type="caution">
    <text evidence="1">The sequence shown here is derived from an EMBL/GenBank/DDBJ whole genome shotgun (WGS) entry which is preliminary data.</text>
</comment>
<proteinExistence type="predicted"/>
<dbReference type="EMBL" id="JACSNV010000012">
    <property type="protein sequence ID" value="MBM6878342.1"/>
    <property type="molecule type" value="Genomic_DNA"/>
</dbReference>
<evidence type="ECO:0000313" key="1">
    <source>
        <dbReference type="EMBL" id="MBM6878342.1"/>
    </source>
</evidence>
<accession>A0ABS2GBU0</accession>
<keyword evidence="2" id="KW-1185">Reference proteome</keyword>